<accession>A0A9N9NSB4</accession>
<dbReference type="SUPFAM" id="SSF51045">
    <property type="entry name" value="WW domain"/>
    <property type="match status" value="1"/>
</dbReference>
<sequence>MAGPLPFGWEERADFVTGRKFYVDTKSGKTTWDDPRLNPQLAYSSPPISPGIGVAHSYFPEVQSQISPPILSTQAGPSYPWIPHTPASVSMPTPSISNIPEPIHAAYNPTRPALHHYNSMPMPATNTVASPRQNTMPLANYHAETTASIKPPDHQFYQNSSAAAPTAMNYSTQV</sequence>
<dbReference type="SMART" id="SM00456">
    <property type="entry name" value="WW"/>
    <property type="match status" value="1"/>
</dbReference>
<feature type="domain" description="WW" evidence="1">
    <location>
        <begin position="3"/>
        <end position="37"/>
    </location>
</feature>
<dbReference type="InterPro" id="IPR036020">
    <property type="entry name" value="WW_dom_sf"/>
</dbReference>
<evidence type="ECO:0000313" key="2">
    <source>
        <dbReference type="EMBL" id="CAG8766252.1"/>
    </source>
</evidence>
<dbReference type="AlphaFoldDB" id="A0A9N9NSB4"/>
<reference evidence="2" key="1">
    <citation type="submission" date="2021-06" db="EMBL/GenBank/DDBJ databases">
        <authorList>
            <person name="Kallberg Y."/>
            <person name="Tangrot J."/>
            <person name="Rosling A."/>
        </authorList>
    </citation>
    <scope>NUCLEOTIDE SEQUENCE</scope>
    <source>
        <strain evidence="2">FL130A</strain>
    </source>
</reference>
<keyword evidence="3" id="KW-1185">Reference proteome</keyword>
<dbReference type="OrthoDB" id="2367685at2759"/>
<dbReference type="PROSITE" id="PS01159">
    <property type="entry name" value="WW_DOMAIN_1"/>
    <property type="match status" value="1"/>
</dbReference>
<gene>
    <name evidence="2" type="ORF">ALEPTO_LOCUS13890</name>
</gene>
<dbReference type="Gene3D" id="2.20.70.10">
    <property type="match status" value="1"/>
</dbReference>
<dbReference type="InterPro" id="IPR001202">
    <property type="entry name" value="WW_dom"/>
</dbReference>
<dbReference type="EMBL" id="CAJVPS010049447">
    <property type="protein sequence ID" value="CAG8766252.1"/>
    <property type="molecule type" value="Genomic_DNA"/>
</dbReference>
<organism evidence="2 3">
    <name type="scientific">Ambispora leptoticha</name>
    <dbReference type="NCBI Taxonomy" id="144679"/>
    <lineage>
        <taxon>Eukaryota</taxon>
        <taxon>Fungi</taxon>
        <taxon>Fungi incertae sedis</taxon>
        <taxon>Mucoromycota</taxon>
        <taxon>Glomeromycotina</taxon>
        <taxon>Glomeromycetes</taxon>
        <taxon>Archaeosporales</taxon>
        <taxon>Ambisporaceae</taxon>
        <taxon>Ambispora</taxon>
    </lineage>
</organism>
<feature type="non-terminal residue" evidence="2">
    <location>
        <position position="174"/>
    </location>
</feature>
<dbReference type="CDD" id="cd00201">
    <property type="entry name" value="WW"/>
    <property type="match status" value="1"/>
</dbReference>
<evidence type="ECO:0000259" key="1">
    <source>
        <dbReference type="PROSITE" id="PS50020"/>
    </source>
</evidence>
<dbReference type="Proteomes" id="UP000789508">
    <property type="component" value="Unassembled WGS sequence"/>
</dbReference>
<protein>
    <submittedName>
        <fullName evidence="2">1780_t:CDS:1</fullName>
    </submittedName>
</protein>
<dbReference type="Pfam" id="PF00397">
    <property type="entry name" value="WW"/>
    <property type="match status" value="1"/>
</dbReference>
<evidence type="ECO:0000313" key="3">
    <source>
        <dbReference type="Proteomes" id="UP000789508"/>
    </source>
</evidence>
<dbReference type="PROSITE" id="PS50020">
    <property type="entry name" value="WW_DOMAIN_2"/>
    <property type="match status" value="1"/>
</dbReference>
<proteinExistence type="predicted"/>
<name>A0A9N9NSB4_9GLOM</name>
<comment type="caution">
    <text evidence="2">The sequence shown here is derived from an EMBL/GenBank/DDBJ whole genome shotgun (WGS) entry which is preliminary data.</text>
</comment>